<dbReference type="AlphaFoldDB" id="A0A645EAK1"/>
<gene>
    <name evidence="1" type="ORF">SDC9_145341</name>
</gene>
<name>A0A645EAK1_9ZZZZ</name>
<proteinExistence type="predicted"/>
<protein>
    <submittedName>
        <fullName evidence="1">Uncharacterized protein</fullName>
    </submittedName>
</protein>
<comment type="caution">
    <text evidence="1">The sequence shown here is derived from an EMBL/GenBank/DDBJ whole genome shotgun (WGS) entry which is preliminary data.</text>
</comment>
<evidence type="ECO:0000313" key="1">
    <source>
        <dbReference type="EMBL" id="MPM98158.1"/>
    </source>
</evidence>
<organism evidence="1">
    <name type="scientific">bioreactor metagenome</name>
    <dbReference type="NCBI Taxonomy" id="1076179"/>
    <lineage>
        <taxon>unclassified sequences</taxon>
        <taxon>metagenomes</taxon>
        <taxon>ecological metagenomes</taxon>
    </lineage>
</organism>
<dbReference type="EMBL" id="VSSQ01044341">
    <property type="protein sequence ID" value="MPM98158.1"/>
    <property type="molecule type" value="Genomic_DNA"/>
</dbReference>
<sequence length="167" mass="18863">MLPHGGIAVLNTDALVRLVFPKIVKRAVYGSADKITFRPDELRLAGFVFVRQCRPRGRAVTVERGRVAVLMNVEEHIHIFLMKTVEDIPDFVQKRLIVFAGFGFDARPHKTQAQNVESAGLKLLKKCIVKRKVEVFFSVCSVFLVHHIEAEEQAFPAVFVHKRLAAC</sequence>
<reference evidence="1" key="1">
    <citation type="submission" date="2019-08" db="EMBL/GenBank/DDBJ databases">
        <authorList>
            <person name="Kucharzyk K."/>
            <person name="Murdoch R.W."/>
            <person name="Higgins S."/>
            <person name="Loffler F."/>
        </authorList>
    </citation>
    <scope>NUCLEOTIDE SEQUENCE</scope>
</reference>
<accession>A0A645EAK1</accession>